<proteinExistence type="predicted"/>
<keyword evidence="1" id="KW-0472">Membrane</keyword>
<evidence type="ECO:0000256" key="1">
    <source>
        <dbReference type="SAM" id="Phobius"/>
    </source>
</evidence>
<keyword evidence="1" id="KW-0812">Transmembrane</keyword>
<protein>
    <submittedName>
        <fullName evidence="2">Uncharacterized protein</fullName>
    </submittedName>
</protein>
<feature type="transmembrane region" description="Helical" evidence="1">
    <location>
        <begin position="6"/>
        <end position="30"/>
    </location>
</feature>
<sequence>MVGLWVGRGICVEIAVGTSWWVIPLIIIIMKSLERRI</sequence>
<dbReference type="HOGENOM" id="CLU_3338653_0_0_2"/>
<dbReference type="KEGG" id="sii:LD85_0561"/>
<dbReference type="EMBL" id="CP001731">
    <property type="protein sequence ID" value="ADB86309.1"/>
    <property type="molecule type" value="Genomic_DNA"/>
</dbReference>
<evidence type="ECO:0000313" key="2">
    <source>
        <dbReference type="EMBL" id="ADB86309.1"/>
    </source>
</evidence>
<organism evidence="2 3">
    <name type="scientific">Saccharolobus islandicus (strain L.D.8.5 / Lassen #2)</name>
    <name type="common">Sulfolobus islandicus</name>
    <dbReference type="NCBI Taxonomy" id="425944"/>
    <lineage>
        <taxon>Archaea</taxon>
        <taxon>Thermoproteota</taxon>
        <taxon>Thermoprotei</taxon>
        <taxon>Sulfolobales</taxon>
        <taxon>Sulfolobaceae</taxon>
        <taxon>Saccharolobus</taxon>
    </lineage>
</organism>
<dbReference type="AlphaFoldDB" id="D2PGP8"/>
<reference evidence="3" key="1">
    <citation type="journal article" date="2009" name="Proc. Natl. Acad. Sci. U.S.A.">
        <title>Biogeography of the Sulfolobus islandicus pan-genome.</title>
        <authorList>
            <person name="Reno M.L."/>
            <person name="Held N.L."/>
            <person name="Fields C.J."/>
            <person name="Burke P.V."/>
            <person name="Whitaker R.J."/>
        </authorList>
    </citation>
    <scope>NUCLEOTIDE SEQUENCE [LARGE SCALE GENOMIC DNA]</scope>
    <source>
        <strain evidence="3">L.D.8.5 / Lassen #2</strain>
    </source>
</reference>
<name>D2PGP8_SACI9</name>
<gene>
    <name evidence="2" type="ordered locus">LD85_0561</name>
</gene>
<accession>D2PGP8</accession>
<keyword evidence="1" id="KW-1133">Transmembrane helix</keyword>
<dbReference type="Proteomes" id="UP000001404">
    <property type="component" value="Chromosome"/>
</dbReference>
<evidence type="ECO:0000313" key="3">
    <source>
        <dbReference type="Proteomes" id="UP000001404"/>
    </source>
</evidence>